<keyword evidence="7 8" id="KW-0472">Membrane</keyword>
<sequence length="400" mass="44340">MRCKNMPTFIYKAADKDGIIREGISSGETELSVVESLRQKGLCPIKIKPKKDNTLFRLKRKRLAYLFGQLSSLLNAGMNIDKGLDILIKITEHRQTKEVLCQIKENVQKGNSLSTALSAYPHLFSNLEIVMIRIGEASGTLNLALERITELFKKQETLRSQIISMLIYPFLMISVGAGVIATVLIFVVPRFASIFQQMGEALPVPTQILLWISHAMSGYWWIFACLLVGGIIGYRLALKTKIGRSIFDGCLLIIPWIGSLIKLSIAAKFCRSMTTLLDGGITIIDAVKIAKYSTANSIVIKRIEIVQNKIQEGSGIAIPLRETKIFPELMIQMVACGEEMGNLKQMLMTVADTYDTTLQNQIFRIVAFLEPAMILIMGIVVAGIVSAILLPIFGMSQLPV</sequence>
<comment type="similarity">
    <text evidence="2">Belongs to the GSP F family.</text>
</comment>
<dbReference type="GO" id="GO:0005886">
    <property type="term" value="C:plasma membrane"/>
    <property type="evidence" value="ECO:0007669"/>
    <property type="project" value="UniProtKB-SubCell"/>
</dbReference>
<evidence type="ECO:0000256" key="1">
    <source>
        <dbReference type="ARBA" id="ARBA00004429"/>
    </source>
</evidence>
<dbReference type="PANTHER" id="PTHR30012">
    <property type="entry name" value="GENERAL SECRETION PATHWAY PROTEIN"/>
    <property type="match status" value="1"/>
</dbReference>
<evidence type="ECO:0000313" key="10">
    <source>
        <dbReference type="EMBL" id="PIP40342.1"/>
    </source>
</evidence>
<gene>
    <name evidence="10" type="ORF">COX18_07020</name>
</gene>
<keyword evidence="4" id="KW-0997">Cell inner membrane</keyword>
<keyword evidence="3" id="KW-1003">Cell membrane</keyword>
<dbReference type="InterPro" id="IPR018076">
    <property type="entry name" value="T2SS_GspF_dom"/>
</dbReference>
<dbReference type="Proteomes" id="UP000231067">
    <property type="component" value="Unassembled WGS sequence"/>
</dbReference>
<feature type="domain" description="Type II secretion system protein GspF" evidence="9">
    <location>
        <begin position="69"/>
        <end position="189"/>
    </location>
</feature>
<dbReference type="FunFam" id="1.20.81.30:FF:000001">
    <property type="entry name" value="Type II secretion system protein F"/>
    <property type="match status" value="1"/>
</dbReference>
<evidence type="ECO:0000256" key="4">
    <source>
        <dbReference type="ARBA" id="ARBA00022519"/>
    </source>
</evidence>
<comment type="caution">
    <text evidence="10">The sequence shown here is derived from an EMBL/GenBank/DDBJ whole genome shotgun (WGS) entry which is preliminary data.</text>
</comment>
<dbReference type="EMBL" id="PCSH01000126">
    <property type="protein sequence ID" value="PIP40342.1"/>
    <property type="molecule type" value="Genomic_DNA"/>
</dbReference>
<dbReference type="PRINTS" id="PR00812">
    <property type="entry name" value="BCTERIALGSPF"/>
</dbReference>
<feature type="domain" description="Type II secretion system protein GspF" evidence="9">
    <location>
        <begin position="269"/>
        <end position="391"/>
    </location>
</feature>
<dbReference type="PANTHER" id="PTHR30012:SF0">
    <property type="entry name" value="TYPE II SECRETION SYSTEM PROTEIN F-RELATED"/>
    <property type="match status" value="1"/>
</dbReference>
<keyword evidence="5 8" id="KW-0812">Transmembrane</keyword>
<dbReference type="InterPro" id="IPR042094">
    <property type="entry name" value="T2SS_GspF_sf"/>
</dbReference>
<organism evidence="10 11">
    <name type="scientific">Candidatus Desantisbacteria bacterium CG23_combo_of_CG06-09_8_20_14_all_40_23</name>
    <dbReference type="NCBI Taxonomy" id="1974550"/>
    <lineage>
        <taxon>Bacteria</taxon>
        <taxon>Candidatus Desantisiibacteriota</taxon>
    </lineage>
</organism>
<reference evidence="10 11" key="1">
    <citation type="submission" date="2017-09" db="EMBL/GenBank/DDBJ databases">
        <title>Depth-based differentiation of microbial function through sediment-hosted aquifers and enrichment of novel symbionts in the deep terrestrial subsurface.</title>
        <authorList>
            <person name="Probst A.J."/>
            <person name="Ladd B."/>
            <person name="Jarett J.K."/>
            <person name="Geller-Mcgrath D.E."/>
            <person name="Sieber C.M."/>
            <person name="Emerson J.B."/>
            <person name="Anantharaman K."/>
            <person name="Thomas B.C."/>
            <person name="Malmstrom R."/>
            <person name="Stieglmeier M."/>
            <person name="Klingl A."/>
            <person name="Woyke T."/>
            <person name="Ryan C.M."/>
            <person name="Banfield J.F."/>
        </authorList>
    </citation>
    <scope>NUCLEOTIDE SEQUENCE [LARGE SCALE GENOMIC DNA]</scope>
    <source>
        <strain evidence="10">CG23_combo_of_CG06-09_8_20_14_all_40_23</strain>
    </source>
</reference>
<accession>A0A2H0A4H6</accession>
<evidence type="ECO:0000259" key="9">
    <source>
        <dbReference type="Pfam" id="PF00482"/>
    </source>
</evidence>
<evidence type="ECO:0000256" key="8">
    <source>
        <dbReference type="SAM" id="Phobius"/>
    </source>
</evidence>
<feature type="transmembrane region" description="Helical" evidence="8">
    <location>
        <begin position="208"/>
        <end position="234"/>
    </location>
</feature>
<dbReference type="Gene3D" id="1.20.81.30">
    <property type="entry name" value="Type II secretion system (T2SS), domain F"/>
    <property type="match status" value="2"/>
</dbReference>
<evidence type="ECO:0000256" key="2">
    <source>
        <dbReference type="ARBA" id="ARBA00005745"/>
    </source>
</evidence>
<evidence type="ECO:0000256" key="6">
    <source>
        <dbReference type="ARBA" id="ARBA00022989"/>
    </source>
</evidence>
<evidence type="ECO:0000256" key="5">
    <source>
        <dbReference type="ARBA" id="ARBA00022692"/>
    </source>
</evidence>
<feature type="transmembrane region" description="Helical" evidence="8">
    <location>
        <begin position="246"/>
        <end position="267"/>
    </location>
</feature>
<evidence type="ECO:0000256" key="3">
    <source>
        <dbReference type="ARBA" id="ARBA00022475"/>
    </source>
</evidence>
<evidence type="ECO:0000256" key="7">
    <source>
        <dbReference type="ARBA" id="ARBA00023136"/>
    </source>
</evidence>
<name>A0A2H0A4H6_9BACT</name>
<dbReference type="InterPro" id="IPR003004">
    <property type="entry name" value="GspF/PilC"/>
</dbReference>
<proteinExistence type="inferred from homology"/>
<evidence type="ECO:0000313" key="11">
    <source>
        <dbReference type="Proteomes" id="UP000231067"/>
    </source>
</evidence>
<dbReference type="Pfam" id="PF00482">
    <property type="entry name" value="T2SSF"/>
    <property type="match status" value="2"/>
</dbReference>
<dbReference type="AlphaFoldDB" id="A0A2H0A4H6"/>
<feature type="transmembrane region" description="Helical" evidence="8">
    <location>
        <begin position="162"/>
        <end position="188"/>
    </location>
</feature>
<protein>
    <recommendedName>
        <fullName evidence="9">Type II secretion system protein GspF domain-containing protein</fullName>
    </recommendedName>
</protein>
<comment type="subcellular location">
    <subcellularLocation>
        <location evidence="1">Cell inner membrane</location>
        <topology evidence="1">Multi-pass membrane protein</topology>
    </subcellularLocation>
</comment>
<feature type="transmembrane region" description="Helical" evidence="8">
    <location>
        <begin position="372"/>
        <end position="393"/>
    </location>
</feature>
<keyword evidence="6 8" id="KW-1133">Transmembrane helix</keyword>